<comment type="caution">
    <text evidence="1">The sequence shown here is derived from an EMBL/GenBank/DDBJ whole genome shotgun (WGS) entry which is preliminary data.</text>
</comment>
<organism evidence="1 2">
    <name type="scientific">Mycena rosella</name>
    <name type="common">Pink bonnet</name>
    <name type="synonym">Agaricus rosellus</name>
    <dbReference type="NCBI Taxonomy" id="1033263"/>
    <lineage>
        <taxon>Eukaryota</taxon>
        <taxon>Fungi</taxon>
        <taxon>Dikarya</taxon>
        <taxon>Basidiomycota</taxon>
        <taxon>Agaricomycotina</taxon>
        <taxon>Agaricomycetes</taxon>
        <taxon>Agaricomycetidae</taxon>
        <taxon>Agaricales</taxon>
        <taxon>Marasmiineae</taxon>
        <taxon>Mycenaceae</taxon>
        <taxon>Mycena</taxon>
    </lineage>
</organism>
<keyword evidence="2" id="KW-1185">Reference proteome</keyword>
<dbReference type="Proteomes" id="UP001221757">
    <property type="component" value="Unassembled WGS sequence"/>
</dbReference>
<reference evidence="1" key="1">
    <citation type="submission" date="2023-03" db="EMBL/GenBank/DDBJ databases">
        <title>Massive genome expansion in bonnet fungi (Mycena s.s.) driven by repeated elements and novel gene families across ecological guilds.</title>
        <authorList>
            <consortium name="Lawrence Berkeley National Laboratory"/>
            <person name="Harder C.B."/>
            <person name="Miyauchi S."/>
            <person name="Viragh M."/>
            <person name="Kuo A."/>
            <person name="Thoen E."/>
            <person name="Andreopoulos B."/>
            <person name="Lu D."/>
            <person name="Skrede I."/>
            <person name="Drula E."/>
            <person name="Henrissat B."/>
            <person name="Morin E."/>
            <person name="Kohler A."/>
            <person name="Barry K."/>
            <person name="LaButti K."/>
            <person name="Morin E."/>
            <person name="Salamov A."/>
            <person name="Lipzen A."/>
            <person name="Mereny Z."/>
            <person name="Hegedus B."/>
            <person name="Baldrian P."/>
            <person name="Stursova M."/>
            <person name="Weitz H."/>
            <person name="Taylor A."/>
            <person name="Grigoriev I.V."/>
            <person name="Nagy L.G."/>
            <person name="Martin F."/>
            <person name="Kauserud H."/>
        </authorList>
    </citation>
    <scope>NUCLEOTIDE SEQUENCE</scope>
    <source>
        <strain evidence="1">CBHHK067</strain>
    </source>
</reference>
<name>A0AAD7G9G1_MYCRO</name>
<protein>
    <submittedName>
        <fullName evidence="1">Uncharacterized protein</fullName>
    </submittedName>
</protein>
<accession>A0AAD7G9G1</accession>
<dbReference type="AlphaFoldDB" id="A0AAD7G9G1"/>
<proteinExistence type="predicted"/>
<gene>
    <name evidence="1" type="ORF">B0H17DRAFT_69830</name>
</gene>
<evidence type="ECO:0000313" key="1">
    <source>
        <dbReference type="EMBL" id="KAJ7681191.1"/>
    </source>
</evidence>
<dbReference type="EMBL" id="JARKIE010000121">
    <property type="protein sequence ID" value="KAJ7681191.1"/>
    <property type="molecule type" value="Genomic_DNA"/>
</dbReference>
<evidence type="ECO:0000313" key="2">
    <source>
        <dbReference type="Proteomes" id="UP001221757"/>
    </source>
</evidence>
<sequence>MMSIPGVRRVCARACDQAASGEQLRNVHGSAREQQMNPGRLAAAPARRPLLIALKVLLIVRPHPAFRTLQSQIIGPRTAQVLEYNPSSPVHTGLEVRDGVEVRSPDPAEQRLGPKNPVPKPSSCIAFRLAANTIMSYHRAPRYSLLREFLTMVERLHLALHPQPRPNLGLL</sequence>